<organism evidence="6 7">
    <name type="scientific">Undibacterium oligocarboniphilum</name>
    <dbReference type="NCBI Taxonomy" id="666702"/>
    <lineage>
        <taxon>Bacteria</taxon>
        <taxon>Pseudomonadati</taxon>
        <taxon>Pseudomonadota</taxon>
        <taxon>Betaproteobacteria</taxon>
        <taxon>Burkholderiales</taxon>
        <taxon>Oxalobacteraceae</taxon>
        <taxon>Undibacterium</taxon>
    </lineage>
</organism>
<dbReference type="AlphaFoldDB" id="A0A850QHE3"/>
<feature type="transmembrane region" description="Helical" evidence="5">
    <location>
        <begin position="62"/>
        <end position="83"/>
    </location>
</feature>
<keyword evidence="4 5" id="KW-0472">Membrane</keyword>
<dbReference type="Proteomes" id="UP000588051">
    <property type="component" value="Unassembled WGS sequence"/>
</dbReference>
<evidence type="ECO:0000256" key="2">
    <source>
        <dbReference type="ARBA" id="ARBA00022692"/>
    </source>
</evidence>
<evidence type="ECO:0000313" key="7">
    <source>
        <dbReference type="Proteomes" id="UP000588051"/>
    </source>
</evidence>
<dbReference type="InterPro" id="IPR047662">
    <property type="entry name" value="SemiSWEET"/>
</dbReference>
<evidence type="ECO:0000256" key="3">
    <source>
        <dbReference type="ARBA" id="ARBA00022989"/>
    </source>
</evidence>
<accession>A0A850QHE3</accession>
<comment type="subcellular location">
    <subcellularLocation>
        <location evidence="1">Membrane</location>
        <topology evidence="1">Multi-pass membrane protein</topology>
    </subcellularLocation>
</comment>
<keyword evidence="3 5" id="KW-1133">Transmembrane helix</keyword>
<dbReference type="NCBIfam" id="NF037968">
    <property type="entry name" value="SemiSWEET_2"/>
    <property type="match status" value="1"/>
</dbReference>
<protein>
    <submittedName>
        <fullName evidence="6">SemiSWEET transporter</fullName>
    </submittedName>
</protein>
<evidence type="ECO:0000313" key="6">
    <source>
        <dbReference type="EMBL" id="NVO78427.1"/>
    </source>
</evidence>
<evidence type="ECO:0000256" key="1">
    <source>
        <dbReference type="ARBA" id="ARBA00004141"/>
    </source>
</evidence>
<feature type="transmembrane region" description="Helical" evidence="5">
    <location>
        <begin position="37"/>
        <end position="56"/>
    </location>
</feature>
<dbReference type="EMBL" id="JABXYJ010000006">
    <property type="protein sequence ID" value="NVO78427.1"/>
    <property type="molecule type" value="Genomic_DNA"/>
</dbReference>
<feature type="transmembrane region" description="Helical" evidence="5">
    <location>
        <begin position="6"/>
        <end position="25"/>
    </location>
</feature>
<dbReference type="InterPro" id="IPR006603">
    <property type="entry name" value="PQ-loop_rpt"/>
</dbReference>
<keyword evidence="7" id="KW-1185">Reference proteome</keyword>
<evidence type="ECO:0000256" key="4">
    <source>
        <dbReference type="ARBA" id="ARBA00023136"/>
    </source>
</evidence>
<keyword evidence="2 5" id="KW-0812">Transmembrane</keyword>
<reference evidence="6 7" key="1">
    <citation type="submission" date="2020-06" db="EMBL/GenBank/DDBJ databases">
        <authorList>
            <person name="Qiu C."/>
            <person name="Liu Z."/>
        </authorList>
    </citation>
    <scope>NUCLEOTIDE SEQUENCE [LARGE SCALE GENOMIC DNA]</scope>
    <source>
        <strain evidence="6 7">EM 1</strain>
    </source>
</reference>
<gene>
    <name evidence="6" type="ORF">HV832_11355</name>
</gene>
<proteinExistence type="predicted"/>
<dbReference type="GO" id="GO:0051119">
    <property type="term" value="F:sugar transmembrane transporter activity"/>
    <property type="evidence" value="ECO:0007669"/>
    <property type="project" value="InterPro"/>
</dbReference>
<evidence type="ECO:0000256" key="5">
    <source>
        <dbReference type="SAM" id="Phobius"/>
    </source>
</evidence>
<sequence length="84" mass="9506">MQTTDLIGYIAACLTTGAFIPQAWMTWRRKRAEGVSLGMYVLMVTGISMWLTYGILLQAWPVIIANFITMLLALFILGMKLIYK</sequence>
<name>A0A850QHE3_9BURK</name>
<dbReference type="Pfam" id="PF04193">
    <property type="entry name" value="PQ-loop"/>
    <property type="match status" value="1"/>
</dbReference>
<dbReference type="GO" id="GO:0016020">
    <property type="term" value="C:membrane"/>
    <property type="evidence" value="ECO:0007669"/>
    <property type="project" value="UniProtKB-SubCell"/>
</dbReference>
<dbReference type="SMART" id="SM00679">
    <property type="entry name" value="CTNS"/>
    <property type="match status" value="1"/>
</dbReference>
<comment type="caution">
    <text evidence="6">The sequence shown here is derived from an EMBL/GenBank/DDBJ whole genome shotgun (WGS) entry which is preliminary data.</text>
</comment>
<dbReference type="Gene3D" id="1.20.1280.290">
    <property type="match status" value="1"/>
</dbReference>